<dbReference type="EMBL" id="MCFL01000021">
    <property type="protein sequence ID" value="ORZ35579.1"/>
    <property type="molecule type" value="Genomic_DNA"/>
</dbReference>
<keyword evidence="2" id="KW-1133">Transmembrane helix</keyword>
<feature type="chain" id="PRO_5012486000" description="SH3 domain-containing protein" evidence="3">
    <location>
        <begin position="23"/>
        <end position="1367"/>
    </location>
</feature>
<feature type="region of interest" description="Disordered" evidence="1">
    <location>
        <begin position="604"/>
        <end position="701"/>
    </location>
</feature>
<dbReference type="Proteomes" id="UP000193411">
    <property type="component" value="Unassembled WGS sequence"/>
</dbReference>
<dbReference type="Gene3D" id="2.30.30.40">
    <property type="entry name" value="SH3 Domains"/>
    <property type="match status" value="1"/>
</dbReference>
<feature type="region of interest" description="Disordered" evidence="1">
    <location>
        <begin position="234"/>
        <end position="262"/>
    </location>
</feature>
<dbReference type="InterPro" id="IPR036028">
    <property type="entry name" value="SH3-like_dom_sf"/>
</dbReference>
<proteinExistence type="predicted"/>
<feature type="region of interest" description="Disordered" evidence="1">
    <location>
        <begin position="44"/>
        <end position="63"/>
    </location>
</feature>
<dbReference type="SUPFAM" id="SSF50044">
    <property type="entry name" value="SH3-domain"/>
    <property type="match status" value="1"/>
</dbReference>
<feature type="region of interest" description="Disordered" evidence="1">
    <location>
        <begin position="1194"/>
        <end position="1255"/>
    </location>
</feature>
<keyword evidence="2" id="KW-0472">Membrane</keyword>
<evidence type="ECO:0008006" key="6">
    <source>
        <dbReference type="Google" id="ProtNLM"/>
    </source>
</evidence>
<feature type="region of interest" description="Disordered" evidence="1">
    <location>
        <begin position="820"/>
        <end position="843"/>
    </location>
</feature>
<evidence type="ECO:0000256" key="3">
    <source>
        <dbReference type="SAM" id="SignalP"/>
    </source>
</evidence>
<name>A0A1Y2HLY8_9FUNG</name>
<feature type="compositionally biased region" description="Polar residues" evidence="1">
    <location>
        <begin position="604"/>
        <end position="613"/>
    </location>
</feature>
<feature type="compositionally biased region" description="Basic and acidic residues" evidence="1">
    <location>
        <begin position="432"/>
        <end position="442"/>
    </location>
</feature>
<feature type="signal peptide" evidence="3">
    <location>
        <begin position="1"/>
        <end position="22"/>
    </location>
</feature>
<feature type="compositionally biased region" description="Low complexity" evidence="1">
    <location>
        <begin position="820"/>
        <end position="834"/>
    </location>
</feature>
<feature type="compositionally biased region" description="Polar residues" evidence="1">
    <location>
        <begin position="524"/>
        <end position="542"/>
    </location>
</feature>
<dbReference type="OrthoDB" id="5595608at2759"/>
<evidence type="ECO:0000313" key="5">
    <source>
        <dbReference type="Proteomes" id="UP000193411"/>
    </source>
</evidence>
<feature type="region of interest" description="Disordered" evidence="1">
    <location>
        <begin position="409"/>
        <end position="452"/>
    </location>
</feature>
<keyword evidence="3" id="KW-0732">Signal</keyword>
<organism evidence="4 5">
    <name type="scientific">Catenaria anguillulae PL171</name>
    <dbReference type="NCBI Taxonomy" id="765915"/>
    <lineage>
        <taxon>Eukaryota</taxon>
        <taxon>Fungi</taxon>
        <taxon>Fungi incertae sedis</taxon>
        <taxon>Blastocladiomycota</taxon>
        <taxon>Blastocladiomycetes</taxon>
        <taxon>Blastocladiales</taxon>
        <taxon>Catenariaceae</taxon>
        <taxon>Catenaria</taxon>
    </lineage>
</organism>
<feature type="compositionally biased region" description="Low complexity" evidence="1">
    <location>
        <begin position="1239"/>
        <end position="1248"/>
    </location>
</feature>
<accession>A0A1Y2HLY8</accession>
<evidence type="ECO:0000256" key="2">
    <source>
        <dbReference type="SAM" id="Phobius"/>
    </source>
</evidence>
<feature type="transmembrane region" description="Helical" evidence="2">
    <location>
        <begin position="379"/>
        <end position="406"/>
    </location>
</feature>
<keyword evidence="2" id="KW-0812">Transmembrane</keyword>
<feature type="compositionally biased region" description="Low complexity" evidence="1">
    <location>
        <begin position="658"/>
        <end position="676"/>
    </location>
</feature>
<feature type="compositionally biased region" description="Polar residues" evidence="1">
    <location>
        <begin position="549"/>
        <end position="558"/>
    </location>
</feature>
<gene>
    <name evidence="4" type="ORF">BCR44DRAFT_55635</name>
</gene>
<keyword evidence="5" id="KW-1185">Reference proteome</keyword>
<protein>
    <recommendedName>
        <fullName evidence="6">SH3 domain-containing protein</fullName>
    </recommendedName>
</protein>
<feature type="compositionally biased region" description="Polar residues" evidence="1">
    <location>
        <begin position="234"/>
        <end position="248"/>
    </location>
</feature>
<comment type="caution">
    <text evidence="4">The sequence shown here is derived from an EMBL/GenBank/DDBJ whole genome shotgun (WGS) entry which is preliminary data.</text>
</comment>
<reference evidence="4 5" key="1">
    <citation type="submission" date="2016-07" db="EMBL/GenBank/DDBJ databases">
        <title>Pervasive Adenine N6-methylation of Active Genes in Fungi.</title>
        <authorList>
            <consortium name="DOE Joint Genome Institute"/>
            <person name="Mondo S.J."/>
            <person name="Dannebaum R.O."/>
            <person name="Kuo R.C."/>
            <person name="Labutti K."/>
            <person name="Haridas S."/>
            <person name="Kuo A."/>
            <person name="Salamov A."/>
            <person name="Ahrendt S.R."/>
            <person name="Lipzen A."/>
            <person name="Sullivan W."/>
            <person name="Andreopoulos W.B."/>
            <person name="Clum A."/>
            <person name="Lindquist E."/>
            <person name="Daum C."/>
            <person name="Ramamoorthy G.K."/>
            <person name="Gryganskyi A."/>
            <person name="Culley D."/>
            <person name="Magnuson J.K."/>
            <person name="James T.Y."/>
            <person name="O'Malley M.A."/>
            <person name="Stajich J.E."/>
            <person name="Spatafora J.W."/>
            <person name="Visel A."/>
            <person name="Grigoriev I.V."/>
        </authorList>
    </citation>
    <scope>NUCLEOTIDE SEQUENCE [LARGE SCALE GENOMIC DNA]</scope>
    <source>
        <strain evidence="4 5">PL171</strain>
    </source>
</reference>
<feature type="compositionally biased region" description="Polar residues" evidence="1">
    <location>
        <begin position="871"/>
        <end position="892"/>
    </location>
</feature>
<sequence>MPQPSPSLWIAVVALLVLLVLSHHHQFPLAIQTANAAAVPVIPQPQDSASNQQPPDSSQQQLAQSAISWPPVTSLAAANANFDQLRPGCFPIPANSASCTGFKGLLIHANFTMFLEHAIFGSYPPGVNLSITSARLGSIVPGAFQLPNANQTEREVLLNTVNGDRFDQAFALAFTTNAPTLLNHVLPTCPPALINPSNPSTFPSYFNTTMCALLTSFWSPVCYSSRIPSGALGTPTSAVRTTNSSTPTIVPLPTGTPRPPPVPRPMCPSSANEFAQSATRLASLCASAKIRGDAHLHQANAPPPPTSTPDAPANLDQFPKLAAWIAAATTRIQVPSAVMDMPADPGCIRGVPGGHLVSVDVVSTGDPAYDNRKAQGPGWWLVSGVLVGVGVGAAGIGAAVVMGVSWKKKHSRRSKSVADEARGRRAPSGLGGHDRDAEAGEVRRRRGSASVDSVVETGMPRLSQIKSHEQGKDTAVTALAVEGQDGGTGGRATSVRSANLSFRSVEDFLGNGTDLPPVPEVGPITTTSGGKKCTTRASSGSPSLIVHVNGTSPGNNVNARDLSPPRTPSSSTVPPDGVTHSPLKRAGKHLSNLWRRWSMPAGMQASTAASTARVNPEQHAVARRQQQSTATAEVKAVAMRQTRSRSPVLATRTAPTFSTSATLPRRPTTSPSPLSSNAPRRGSWAPPGIGSGQAEAAQAIPRPASVQVVHMQQPMDAVSMVPMPHYMAAPLPHVPSTPHHEIFYQLQEPSHQLQLSYEQQLQYQQYQVEYDTRPMTWAGPPPSPTAVVYPVYFVPTIPIASPLQETQYLQQQQLYHYPQVQQPSSISPEPQSQPKTNTPLVTRPIPSQTILTDIVRTSTTIPTPSTRTTKEGGTQQTALAPPTTSDYTSPSHTLHHPVNQTNDDHERASICSAADESHIPDHYLPLINSVHVAVAHFLPRLDDELRVIRGDRIRIEWAWSDGWAYGVNEESMDEGTFPLAVFSDVASPIAVREEDTSLPPTPTTSNPTRPNSVVVTAAASAALVQSKSYTAASSTTDLIAHPRTATVIAPPATPSSTFASLDGPLSDDKDVDRDFDARSIASTRTVSLYASGSGAASLRSLLMTHPPTSMSPSPAASPARPGTWMVSGSAARASVAVRPRSGSHMDMLRGQLEEFAMPTEGVVVAGRLPHPEPEKPEPAPEPVLDREAIAHSVEAQGEQESGGESGGSSRATTLDGHDDSDEERTGPASVPTSNGRPLSTASTASTATIQPASKRASRISIYHDASCEIGNLAACPAIHTDPGSGTNVTALVTLERDDDLMSSASDELPVVRLKDVDVGGVQDSSVCGGSSSATVVGTVMSGSTSAVPKSWRSSMVLDSVDEAVEQR</sequence>
<evidence type="ECO:0000256" key="1">
    <source>
        <dbReference type="SAM" id="MobiDB-lite"/>
    </source>
</evidence>
<feature type="region of interest" description="Disordered" evidence="1">
    <location>
        <begin position="511"/>
        <end position="584"/>
    </location>
</feature>
<evidence type="ECO:0000313" key="4">
    <source>
        <dbReference type="EMBL" id="ORZ35579.1"/>
    </source>
</evidence>
<feature type="region of interest" description="Disordered" evidence="1">
    <location>
        <begin position="859"/>
        <end position="893"/>
    </location>
</feature>